<accession>A0AAJ5QHB2</accession>
<organism evidence="1 2">
    <name type="scientific">Pantoea piersonii</name>
    <dbReference type="NCBI Taxonomy" id="2364647"/>
    <lineage>
        <taxon>Bacteria</taxon>
        <taxon>Pseudomonadati</taxon>
        <taxon>Pseudomonadota</taxon>
        <taxon>Gammaproteobacteria</taxon>
        <taxon>Enterobacterales</taxon>
        <taxon>Erwiniaceae</taxon>
        <taxon>Pantoea</taxon>
    </lineage>
</organism>
<reference evidence="1 2" key="1">
    <citation type="journal article" date="2022" name="J Glob Antimicrob Resist">
        <title>First complete genome of a multidrug resistant strain of the novel human pathogen Kalamiella piersonii (GABEKP28) identified in human saliva.</title>
        <authorList>
            <person name="McDonagh F."/>
            <person name="Singh N.K."/>
            <person name="Venkateswaran K."/>
            <person name="Lonappan A.M."/>
            <person name="Hallahan B."/>
            <person name="Tuohy A."/>
            <person name="Burke L."/>
            <person name="Kovarova A."/>
            <person name="Miliotis G."/>
        </authorList>
    </citation>
    <scope>NUCLEOTIDE SEQUENCE [LARGE SCALE GENOMIC DNA]</scope>
    <source>
        <strain evidence="1 2">GABEKP28</strain>
    </source>
</reference>
<dbReference type="KEGG" id="kpie:N5580_10035"/>
<evidence type="ECO:0008006" key="3">
    <source>
        <dbReference type="Google" id="ProtNLM"/>
    </source>
</evidence>
<name>A0AAJ5QHB2_9GAMM</name>
<evidence type="ECO:0000313" key="2">
    <source>
        <dbReference type="Proteomes" id="UP001211544"/>
    </source>
</evidence>
<evidence type="ECO:0000313" key="1">
    <source>
        <dbReference type="EMBL" id="WBG89458.1"/>
    </source>
</evidence>
<dbReference type="Proteomes" id="UP001211544">
    <property type="component" value="Chromosome"/>
</dbReference>
<dbReference type="RefSeq" id="WP_269949111.1">
    <property type="nucleotide sequence ID" value="NZ_CP104758.1"/>
</dbReference>
<dbReference type="EMBL" id="CP104758">
    <property type="protein sequence ID" value="WBG89458.1"/>
    <property type="molecule type" value="Genomic_DNA"/>
</dbReference>
<dbReference type="AlphaFoldDB" id="A0AAJ5QHB2"/>
<gene>
    <name evidence="1" type="ORF">N5580_10035</name>
</gene>
<proteinExistence type="predicted"/>
<keyword evidence="2" id="KW-1185">Reference proteome</keyword>
<dbReference type="PROSITE" id="PS51257">
    <property type="entry name" value="PROKAR_LIPOPROTEIN"/>
    <property type="match status" value="1"/>
</dbReference>
<sequence>MKRISLCLFSCFLCGCVDVGQVSLHPQTTTGYFSAHRGDVEACLENEALRQQHQLQKDDPLPGGTDRFNLLNSQSEVVAWIEVAPFSNRETSAQFYYAPDKPETKSVVAALISRCGSIRE</sequence>
<protein>
    <recommendedName>
        <fullName evidence="3">Lipoprotein</fullName>
    </recommendedName>
</protein>